<evidence type="ECO:0000256" key="1">
    <source>
        <dbReference type="SAM" id="MobiDB-lite"/>
    </source>
</evidence>
<gene>
    <name evidence="2" type="ORF">ACFFR3_11445</name>
</gene>
<dbReference type="PROSITE" id="PS51257">
    <property type="entry name" value="PROKAR_LIPOPROTEIN"/>
    <property type="match status" value="1"/>
</dbReference>
<evidence type="ECO:0000313" key="3">
    <source>
        <dbReference type="Proteomes" id="UP001589568"/>
    </source>
</evidence>
<protein>
    <submittedName>
        <fullName evidence="2">CotH kinase family protein</fullName>
    </submittedName>
</protein>
<dbReference type="EMBL" id="JBHMCF010000011">
    <property type="protein sequence ID" value="MFB9470125.1"/>
    <property type="molecule type" value="Genomic_DNA"/>
</dbReference>
<keyword evidence="2" id="KW-0418">Kinase</keyword>
<proteinExistence type="predicted"/>
<feature type="region of interest" description="Disordered" evidence="1">
    <location>
        <begin position="121"/>
        <end position="192"/>
    </location>
</feature>
<dbReference type="Pfam" id="PF08757">
    <property type="entry name" value="CotH"/>
    <property type="match status" value="1"/>
</dbReference>
<sequence>MALRHRIPVKLRQNWKLVALCAVFLVACWGVFGSGTIRPYVTTSGTVQAGTVVQNLTGTRELFDAATPHEVTLTFRDEGYQDMLTEYFKDGDKKYVEADLTIDGTRIPSVGIRLKGNSTLQGFTWKGQSRPRVRPGGGGPPEGFRPPADGRPPGNAQPPGNGQRPGNAQPPGNGQPPGVGRPPGGGRAGFGQLKAEEPENLPWLISFDEFVAGRRYQGHSQIAVRPAAQQSSTLLNEALAIAMVGAAGEPTQRTTYSSFSVNGRASRPRLLVEYLDEGYAERLGDGVLYKSLASSSFTYQGEDQTAYVDDFKQVNLKGERDLQPVIGFIKWVEEASDEEFAKGLAERLDVESFARYAALQNLLLNFDDMSGPGRNYYLWYDLGTSKFRVISWDLNFAFSGDATAGPEETISRGFGARPRRAAQRDQQAQPPAGGGPRMMGHALKDRFLKDAGFKKLYEREYATLYRELLAGGTATKLLDEALAAYGRNAGADTARATREATEEATEEATKEATALRETLQTRTKALSSLAS</sequence>
<dbReference type="PANTHER" id="PTHR40050:SF1">
    <property type="entry name" value="INNER SPORE COAT PROTEIN H"/>
    <property type="match status" value="1"/>
</dbReference>
<dbReference type="RefSeq" id="WP_345403184.1">
    <property type="nucleotide sequence ID" value="NZ_BAAAXS010000001.1"/>
</dbReference>
<dbReference type="Proteomes" id="UP001589568">
    <property type="component" value="Unassembled WGS sequence"/>
</dbReference>
<feature type="region of interest" description="Disordered" evidence="1">
    <location>
        <begin position="490"/>
        <end position="516"/>
    </location>
</feature>
<dbReference type="InterPro" id="IPR014867">
    <property type="entry name" value="Spore_coat_CotH_CotH2/3/7"/>
</dbReference>
<evidence type="ECO:0000313" key="2">
    <source>
        <dbReference type="EMBL" id="MFB9470125.1"/>
    </source>
</evidence>
<reference evidence="2 3" key="1">
    <citation type="submission" date="2024-09" db="EMBL/GenBank/DDBJ databases">
        <authorList>
            <person name="Sun Q."/>
            <person name="Mori K."/>
        </authorList>
    </citation>
    <scope>NUCLEOTIDE SEQUENCE [LARGE SCALE GENOMIC DNA]</scope>
    <source>
        <strain evidence="2 3">JCM 3324</strain>
    </source>
</reference>
<accession>A0ABV5NIK1</accession>
<feature type="compositionally biased region" description="Basic and acidic residues" evidence="1">
    <location>
        <begin position="495"/>
        <end position="514"/>
    </location>
</feature>
<dbReference type="PANTHER" id="PTHR40050">
    <property type="entry name" value="INNER SPORE COAT PROTEIN H"/>
    <property type="match status" value="1"/>
</dbReference>
<comment type="caution">
    <text evidence="2">The sequence shown here is derived from an EMBL/GenBank/DDBJ whole genome shotgun (WGS) entry which is preliminary data.</text>
</comment>
<feature type="compositionally biased region" description="Low complexity" evidence="1">
    <location>
        <begin position="145"/>
        <end position="174"/>
    </location>
</feature>
<feature type="compositionally biased region" description="Gly residues" evidence="1">
    <location>
        <begin position="175"/>
        <end position="189"/>
    </location>
</feature>
<organism evidence="2 3">
    <name type="scientific">Nonomuraea salmonea</name>
    <dbReference type="NCBI Taxonomy" id="46181"/>
    <lineage>
        <taxon>Bacteria</taxon>
        <taxon>Bacillati</taxon>
        <taxon>Actinomycetota</taxon>
        <taxon>Actinomycetes</taxon>
        <taxon>Streptosporangiales</taxon>
        <taxon>Streptosporangiaceae</taxon>
        <taxon>Nonomuraea</taxon>
    </lineage>
</organism>
<dbReference type="GO" id="GO:0016301">
    <property type="term" value="F:kinase activity"/>
    <property type="evidence" value="ECO:0007669"/>
    <property type="project" value="UniProtKB-KW"/>
</dbReference>
<keyword evidence="2" id="KW-0808">Transferase</keyword>
<name>A0ABV5NIK1_9ACTN</name>
<feature type="region of interest" description="Disordered" evidence="1">
    <location>
        <begin position="417"/>
        <end position="438"/>
    </location>
</feature>
<keyword evidence="3" id="KW-1185">Reference proteome</keyword>